<dbReference type="EMBL" id="CAQQ02129265">
    <property type="status" value="NOT_ANNOTATED_CDS"/>
    <property type="molecule type" value="Genomic_DNA"/>
</dbReference>
<dbReference type="SUPFAM" id="SSF53474">
    <property type="entry name" value="alpha/beta-Hydrolases"/>
    <property type="match status" value="1"/>
</dbReference>
<name>T1GCR1_MEGSC</name>
<dbReference type="InterPro" id="IPR029058">
    <property type="entry name" value="AB_hydrolase_fold"/>
</dbReference>
<organism evidence="2 3">
    <name type="scientific">Megaselia scalaris</name>
    <name type="common">Humpbacked fly</name>
    <name type="synonym">Phora scalaris</name>
    <dbReference type="NCBI Taxonomy" id="36166"/>
    <lineage>
        <taxon>Eukaryota</taxon>
        <taxon>Metazoa</taxon>
        <taxon>Ecdysozoa</taxon>
        <taxon>Arthropoda</taxon>
        <taxon>Hexapoda</taxon>
        <taxon>Insecta</taxon>
        <taxon>Pterygota</taxon>
        <taxon>Neoptera</taxon>
        <taxon>Endopterygota</taxon>
        <taxon>Diptera</taxon>
        <taxon>Brachycera</taxon>
        <taxon>Muscomorpha</taxon>
        <taxon>Platypezoidea</taxon>
        <taxon>Phoridae</taxon>
        <taxon>Megaseliini</taxon>
        <taxon>Megaselia</taxon>
    </lineage>
</organism>
<accession>T1GCR1</accession>
<dbReference type="Proteomes" id="UP000015102">
    <property type="component" value="Unassembled WGS sequence"/>
</dbReference>
<sequence length="92" mass="10138">MYMAVMGLLSVILVLFCDLPNILSNAPRVNLPGQGDILGSWSETAWTNQKFQQFLSIPYAESPKGSLHLRILQHVPNGGRTLIDDLQICSIA</sequence>
<reference evidence="3" key="1">
    <citation type="submission" date="2013-02" db="EMBL/GenBank/DDBJ databases">
        <authorList>
            <person name="Hughes D."/>
        </authorList>
    </citation>
    <scope>NUCLEOTIDE SEQUENCE</scope>
    <source>
        <strain>Durham</strain>
        <strain evidence="3">NC isolate 2 -- Noor lab</strain>
    </source>
</reference>
<evidence type="ECO:0000313" key="2">
    <source>
        <dbReference type="EnsemblMetazoa" id="MESCA001081-PA"/>
    </source>
</evidence>
<reference evidence="2" key="2">
    <citation type="submission" date="2015-06" db="UniProtKB">
        <authorList>
            <consortium name="EnsemblMetazoa"/>
        </authorList>
    </citation>
    <scope>IDENTIFICATION</scope>
</reference>
<keyword evidence="1" id="KW-0732">Signal</keyword>
<dbReference type="EnsemblMetazoa" id="MESCA001081-RA">
    <property type="protein sequence ID" value="MESCA001081-PA"/>
    <property type="gene ID" value="MESCA001081"/>
</dbReference>
<proteinExistence type="predicted"/>
<dbReference type="AlphaFoldDB" id="T1GCR1"/>
<feature type="chain" id="PRO_5004588196" evidence="1">
    <location>
        <begin position="25"/>
        <end position="92"/>
    </location>
</feature>
<protein>
    <submittedName>
        <fullName evidence="2">Uncharacterized protein</fullName>
    </submittedName>
</protein>
<feature type="signal peptide" evidence="1">
    <location>
        <begin position="1"/>
        <end position="24"/>
    </location>
</feature>
<evidence type="ECO:0000313" key="3">
    <source>
        <dbReference type="Proteomes" id="UP000015102"/>
    </source>
</evidence>
<keyword evidence="3" id="KW-1185">Reference proteome</keyword>
<dbReference type="HOGENOM" id="CLU_2415773_0_0_1"/>
<evidence type="ECO:0000256" key="1">
    <source>
        <dbReference type="SAM" id="SignalP"/>
    </source>
</evidence>